<dbReference type="InterPro" id="IPR047794">
    <property type="entry name" value="C45_proenzyme-like"/>
</dbReference>
<comment type="caution">
    <text evidence="2">The sequence shown here is derived from an EMBL/GenBank/DDBJ whole genome shotgun (WGS) entry which is preliminary data.</text>
</comment>
<gene>
    <name evidence="2" type="ORF">JOF53_001661</name>
</gene>
<organism evidence="2 3">
    <name type="scientific">Crossiella equi</name>
    <dbReference type="NCBI Taxonomy" id="130796"/>
    <lineage>
        <taxon>Bacteria</taxon>
        <taxon>Bacillati</taxon>
        <taxon>Actinomycetota</taxon>
        <taxon>Actinomycetes</taxon>
        <taxon>Pseudonocardiales</taxon>
        <taxon>Pseudonocardiaceae</taxon>
        <taxon>Crossiella</taxon>
    </lineage>
</organism>
<protein>
    <recommendedName>
        <fullName evidence="1">Peptidase C45 hydrolase domain-containing protein</fullName>
    </recommendedName>
</protein>
<dbReference type="Pfam" id="PF03417">
    <property type="entry name" value="AAT"/>
    <property type="match status" value="1"/>
</dbReference>
<dbReference type="InterPro" id="IPR029055">
    <property type="entry name" value="Ntn_hydrolases_N"/>
</dbReference>
<proteinExistence type="predicted"/>
<dbReference type="InterPro" id="IPR005079">
    <property type="entry name" value="Peptidase_C45_hydrolase"/>
</dbReference>
<reference evidence="2 3" key="1">
    <citation type="submission" date="2021-03" db="EMBL/GenBank/DDBJ databases">
        <title>Sequencing the genomes of 1000 actinobacteria strains.</title>
        <authorList>
            <person name="Klenk H.-P."/>
        </authorList>
    </citation>
    <scope>NUCLEOTIDE SEQUENCE [LARGE SCALE GENOMIC DNA]</scope>
    <source>
        <strain evidence="2 3">DSM 44580</strain>
    </source>
</reference>
<dbReference type="SUPFAM" id="SSF56235">
    <property type="entry name" value="N-terminal nucleophile aminohydrolases (Ntn hydrolases)"/>
    <property type="match status" value="1"/>
</dbReference>
<accession>A0ABS5A882</accession>
<evidence type="ECO:0000259" key="1">
    <source>
        <dbReference type="Pfam" id="PF03417"/>
    </source>
</evidence>
<name>A0ABS5A882_9PSEU</name>
<sequence length="366" mass="40137">MAGELLAGGTGDFLRAHRLTATGNQVEIGRRLAREARLSYGWRPEPAEPRRARARRRWFAENWPQHHDRMRGAAEEAGLTFEDDRYHLDGLTGLPRGAGCSATFRDGVLARNFDFFTTSKAELMGLLAGQVVDSDDPPMVSRPYVLHSQPTDGPATLLITADTLDACMDGVNEHGLAVVLLIADAENTTTPVEAPPQVGLNSAQLPRFLLDTCATAEQARDALLHVKQYDYGTPLHYLVADASGDCFVWERGPGGDEHITDGDGALCVTNHLLHRHPGADGLPADTAETMLTFQRYRRLAKATAAGVPHRQALDEISFDARADSPYPIRTLWRSAFDLGTRELSVRFYLGDAEQGSRYSEEITLAC</sequence>
<feature type="domain" description="Peptidase C45 hydrolase" evidence="1">
    <location>
        <begin position="109"/>
        <end position="277"/>
    </location>
</feature>
<dbReference type="NCBIfam" id="NF040521">
    <property type="entry name" value="C45_proenzyme"/>
    <property type="match status" value="1"/>
</dbReference>
<evidence type="ECO:0000313" key="3">
    <source>
        <dbReference type="Proteomes" id="UP001519363"/>
    </source>
</evidence>
<dbReference type="RefSeq" id="WP_086780888.1">
    <property type="nucleotide sequence ID" value="NZ_JAGIOO010000001.1"/>
</dbReference>
<dbReference type="PANTHER" id="PTHR35527">
    <property type="entry name" value="CHOLOYLGLYCINE HYDROLASE"/>
    <property type="match status" value="1"/>
</dbReference>
<evidence type="ECO:0000313" key="2">
    <source>
        <dbReference type="EMBL" id="MBP2472789.1"/>
    </source>
</evidence>
<dbReference type="Proteomes" id="UP001519363">
    <property type="component" value="Unassembled WGS sequence"/>
</dbReference>
<dbReference type="PANTHER" id="PTHR35527:SF2">
    <property type="entry name" value="HYDROLASE"/>
    <property type="match status" value="1"/>
</dbReference>
<dbReference type="EMBL" id="JAGIOO010000001">
    <property type="protein sequence ID" value="MBP2472789.1"/>
    <property type="molecule type" value="Genomic_DNA"/>
</dbReference>
<dbReference type="InterPro" id="IPR052193">
    <property type="entry name" value="Peptidase_C59"/>
</dbReference>
<keyword evidence="3" id="KW-1185">Reference proteome</keyword>
<dbReference type="Gene3D" id="3.60.60.10">
    <property type="entry name" value="Penicillin V Acylase, Chain A"/>
    <property type="match status" value="1"/>
</dbReference>